<protein>
    <submittedName>
        <fullName evidence="5">Uncharacterized protein</fullName>
    </submittedName>
</protein>
<feature type="chain" id="PRO_5039934227" evidence="3">
    <location>
        <begin position="20"/>
        <end position="480"/>
    </location>
</feature>
<sequence length="480" mass="52939">MRCFPLTVFIVLLPSGCSSDPVTDYSHPVTFQMRYQKGLSYVSFVIYRSLQEQLPFPQDPELWNPYLKWCREIDVAISNGIIEIHMRNDTLGKTCVDYVTNLLDRFKESCSGTSTGLYVMYKCSCSVVSNMTGTNCKSKVKCASKKIWTDRFHFNFEVACESSASEQTNVAPEDPKPTALVQTQKGYGQYAPQTGHSKSAYAQQQGQKSIAPNTREESHEGKPQNALSPTNWGYAHKQEYPSGKTENANAEEANPHDSAGKNMQAQMLLHSEKSTPIPTHLVVQTFSSTNTETLRKPSTLAIAPAQSFPPDTEDVEEYPKEKMATSPSVWPSGKCVTCEGHCLSTVTIAIILGPCIVLVLGFGVGIGFLIARIWPDNLKVINLAPPPLPPNRYEVEKSVVSEIIEPPMEAQTVTSQVGSTMQGNTTTATATKFTKHFEICNRPPTTNRSRKVPLQSIVEGITHTCTTIDTAKDKTVLDNP</sequence>
<keyword evidence="4" id="KW-1185">Reference proteome</keyword>
<feature type="region of interest" description="Disordered" evidence="1">
    <location>
        <begin position="189"/>
        <end position="258"/>
    </location>
</feature>
<accession>A0A9J2PU07</accession>
<organism evidence="4 5">
    <name type="scientific">Ascaris lumbricoides</name>
    <name type="common">Giant roundworm</name>
    <dbReference type="NCBI Taxonomy" id="6252"/>
    <lineage>
        <taxon>Eukaryota</taxon>
        <taxon>Metazoa</taxon>
        <taxon>Ecdysozoa</taxon>
        <taxon>Nematoda</taxon>
        <taxon>Chromadorea</taxon>
        <taxon>Rhabditida</taxon>
        <taxon>Spirurina</taxon>
        <taxon>Ascaridomorpha</taxon>
        <taxon>Ascaridoidea</taxon>
        <taxon>Ascarididae</taxon>
        <taxon>Ascaris</taxon>
    </lineage>
</organism>
<keyword evidence="2" id="KW-0472">Membrane</keyword>
<feature type="transmembrane region" description="Helical" evidence="2">
    <location>
        <begin position="348"/>
        <end position="371"/>
    </location>
</feature>
<keyword evidence="2" id="KW-0812">Transmembrane</keyword>
<dbReference type="Proteomes" id="UP000036681">
    <property type="component" value="Unplaced"/>
</dbReference>
<evidence type="ECO:0000256" key="1">
    <source>
        <dbReference type="SAM" id="MobiDB-lite"/>
    </source>
</evidence>
<evidence type="ECO:0000256" key="2">
    <source>
        <dbReference type="SAM" id="Phobius"/>
    </source>
</evidence>
<dbReference type="WBParaSite" id="ALUE_0001279401-mRNA-1">
    <property type="protein sequence ID" value="ALUE_0001279401-mRNA-1"/>
    <property type="gene ID" value="ALUE_0001279401"/>
</dbReference>
<feature type="compositionally biased region" description="Polar residues" evidence="1">
    <location>
        <begin position="189"/>
        <end position="212"/>
    </location>
</feature>
<evidence type="ECO:0000256" key="3">
    <source>
        <dbReference type="SAM" id="SignalP"/>
    </source>
</evidence>
<proteinExistence type="predicted"/>
<feature type="signal peptide" evidence="3">
    <location>
        <begin position="1"/>
        <end position="19"/>
    </location>
</feature>
<dbReference type="AlphaFoldDB" id="A0A9J2PU07"/>
<evidence type="ECO:0000313" key="5">
    <source>
        <dbReference type="WBParaSite" id="ALUE_0001279401-mRNA-1"/>
    </source>
</evidence>
<reference evidence="5" key="1">
    <citation type="submission" date="2023-03" db="UniProtKB">
        <authorList>
            <consortium name="WormBaseParasite"/>
        </authorList>
    </citation>
    <scope>IDENTIFICATION</scope>
</reference>
<keyword evidence="2" id="KW-1133">Transmembrane helix</keyword>
<name>A0A9J2PU07_ASCLU</name>
<keyword evidence="3" id="KW-0732">Signal</keyword>
<evidence type="ECO:0000313" key="4">
    <source>
        <dbReference type="Proteomes" id="UP000036681"/>
    </source>
</evidence>